<dbReference type="Pfam" id="PF13632">
    <property type="entry name" value="Glyco_trans_2_3"/>
    <property type="match status" value="1"/>
</dbReference>
<dbReference type="InterPro" id="IPR050321">
    <property type="entry name" value="Glycosyltr_2/OpgH_subfam"/>
</dbReference>
<dbReference type="InterPro" id="IPR029044">
    <property type="entry name" value="Nucleotide-diphossugar_trans"/>
</dbReference>
<dbReference type="Gene3D" id="3.90.550.10">
    <property type="entry name" value="Spore Coat Polysaccharide Biosynthesis Protein SpsA, Chain A"/>
    <property type="match status" value="1"/>
</dbReference>
<evidence type="ECO:0000313" key="15">
    <source>
        <dbReference type="Proteomes" id="UP000318288"/>
    </source>
</evidence>
<name>A0A5C6FJC5_9BACT</name>
<dbReference type="AlphaFoldDB" id="A0A5C6FJC5"/>
<evidence type="ECO:0000256" key="2">
    <source>
        <dbReference type="ARBA" id="ARBA00005001"/>
    </source>
</evidence>
<dbReference type="NCBIfam" id="NF003962">
    <property type="entry name" value="PRK05454.2-5"/>
    <property type="match status" value="1"/>
</dbReference>
<evidence type="ECO:0000256" key="1">
    <source>
        <dbReference type="ARBA" id="ARBA00004429"/>
    </source>
</evidence>
<dbReference type="GO" id="GO:0005886">
    <property type="term" value="C:plasma membrane"/>
    <property type="evidence" value="ECO:0007669"/>
    <property type="project" value="UniProtKB-SubCell"/>
</dbReference>
<keyword evidence="7 14" id="KW-0328">Glycosyltransferase</keyword>
<keyword evidence="10 12" id="KW-1133">Transmembrane helix</keyword>
<feature type="transmembrane region" description="Helical" evidence="12">
    <location>
        <begin position="393"/>
        <end position="422"/>
    </location>
</feature>
<feature type="transmembrane region" description="Helical" evidence="12">
    <location>
        <begin position="36"/>
        <end position="61"/>
    </location>
</feature>
<keyword evidence="15" id="KW-1185">Reference proteome</keyword>
<dbReference type="PANTHER" id="PTHR43867">
    <property type="entry name" value="CELLULOSE SYNTHASE CATALYTIC SUBUNIT A [UDP-FORMING]"/>
    <property type="match status" value="1"/>
</dbReference>
<dbReference type="CDD" id="cd04191">
    <property type="entry name" value="Glucan_BSP_MdoH"/>
    <property type="match status" value="1"/>
</dbReference>
<protein>
    <recommendedName>
        <fullName evidence="4">Glucans biosynthesis glucosyltransferase H</fullName>
    </recommendedName>
</protein>
<comment type="pathway">
    <text evidence="2">Glycan metabolism; osmoregulated periplasmic glucan (OPG) biosynthesis.</text>
</comment>
<dbReference type="GO" id="GO:0016758">
    <property type="term" value="F:hexosyltransferase activity"/>
    <property type="evidence" value="ECO:0007669"/>
    <property type="project" value="TreeGrafter"/>
</dbReference>
<feature type="transmembrane region" description="Helical" evidence="12">
    <location>
        <begin position="517"/>
        <end position="539"/>
    </location>
</feature>
<feature type="transmembrane region" description="Helical" evidence="12">
    <location>
        <begin position="360"/>
        <end position="381"/>
    </location>
</feature>
<evidence type="ECO:0000259" key="13">
    <source>
        <dbReference type="Pfam" id="PF13632"/>
    </source>
</evidence>
<evidence type="ECO:0000256" key="9">
    <source>
        <dbReference type="ARBA" id="ARBA00022692"/>
    </source>
</evidence>
<dbReference type="SUPFAM" id="SSF53448">
    <property type="entry name" value="Nucleotide-diphospho-sugar transferases"/>
    <property type="match status" value="1"/>
</dbReference>
<evidence type="ECO:0000256" key="4">
    <source>
        <dbReference type="ARBA" id="ARBA00020585"/>
    </source>
</evidence>
<dbReference type="EMBL" id="SJPW01000001">
    <property type="protein sequence ID" value="TWU60197.1"/>
    <property type="molecule type" value="Genomic_DNA"/>
</dbReference>
<evidence type="ECO:0000256" key="5">
    <source>
        <dbReference type="ARBA" id="ARBA00022475"/>
    </source>
</evidence>
<dbReference type="Proteomes" id="UP000318288">
    <property type="component" value="Unassembled WGS sequence"/>
</dbReference>
<keyword evidence="6" id="KW-0997">Cell inner membrane</keyword>
<dbReference type="NCBIfam" id="NF003958">
    <property type="entry name" value="PRK05454.2-1"/>
    <property type="match status" value="1"/>
</dbReference>
<keyword evidence="5" id="KW-1003">Cell membrane</keyword>
<comment type="caution">
    <text evidence="14">The sequence shown here is derived from an EMBL/GenBank/DDBJ whole genome shotgun (WGS) entry which is preliminary data.</text>
</comment>
<organism evidence="14 15">
    <name type="scientific">Rubripirellula tenax</name>
    <dbReference type="NCBI Taxonomy" id="2528015"/>
    <lineage>
        <taxon>Bacteria</taxon>
        <taxon>Pseudomonadati</taxon>
        <taxon>Planctomycetota</taxon>
        <taxon>Planctomycetia</taxon>
        <taxon>Pirellulales</taxon>
        <taxon>Pirellulaceae</taxon>
        <taxon>Rubripirellula</taxon>
    </lineage>
</organism>
<keyword evidence="8 14" id="KW-0808">Transferase</keyword>
<comment type="similarity">
    <text evidence="3">Belongs to the glycosyltransferase 2 family. OpgH subfamily.</text>
</comment>
<evidence type="ECO:0000256" key="6">
    <source>
        <dbReference type="ARBA" id="ARBA00022519"/>
    </source>
</evidence>
<evidence type="ECO:0000256" key="7">
    <source>
        <dbReference type="ARBA" id="ARBA00022676"/>
    </source>
</evidence>
<dbReference type="PANTHER" id="PTHR43867:SF5">
    <property type="entry name" value="GLUCANS BIOSYNTHESIS GLUCOSYLTRANSFERASE H"/>
    <property type="match status" value="1"/>
</dbReference>
<evidence type="ECO:0000256" key="3">
    <source>
        <dbReference type="ARBA" id="ARBA00009337"/>
    </source>
</evidence>
<dbReference type="InterPro" id="IPR001173">
    <property type="entry name" value="Glyco_trans_2-like"/>
</dbReference>
<comment type="subcellular location">
    <subcellularLocation>
        <location evidence="1">Cell inner membrane</location>
        <topology evidence="1">Multi-pass membrane protein</topology>
    </subcellularLocation>
</comment>
<feature type="transmembrane region" description="Helical" evidence="12">
    <location>
        <begin position="492"/>
        <end position="510"/>
    </location>
</feature>
<feature type="transmembrane region" description="Helical" evidence="12">
    <location>
        <begin position="434"/>
        <end position="457"/>
    </location>
</feature>
<accession>A0A5C6FJC5</accession>
<evidence type="ECO:0000256" key="8">
    <source>
        <dbReference type="ARBA" id="ARBA00022679"/>
    </source>
</evidence>
<gene>
    <name evidence="14" type="primary">mdoH</name>
    <name evidence="14" type="ORF">Poly51_04720</name>
</gene>
<evidence type="ECO:0000313" key="14">
    <source>
        <dbReference type="EMBL" id="TWU60197.1"/>
    </source>
</evidence>
<feature type="domain" description="Glycosyltransferase 2-like" evidence="13">
    <location>
        <begin position="185"/>
        <end position="410"/>
    </location>
</feature>
<evidence type="ECO:0000256" key="12">
    <source>
        <dbReference type="SAM" id="Phobius"/>
    </source>
</evidence>
<evidence type="ECO:0000256" key="10">
    <source>
        <dbReference type="ARBA" id="ARBA00022989"/>
    </source>
</evidence>
<proteinExistence type="inferred from homology"/>
<sequence>MLRSLIIAGTSAITVTASWAYTRIVAGGVGLNVFEVASIILFALLFAWITFSFLVATAGWIRVLRYGASRSISTEIDGRDSSSRSSTAVLMPVYNESPDRVFAGIRAMLRSLDENGDKTTFDFYVLSDTTDHEVWLSEEQAWSRLTADLPDARVFYRHRPENHARKAGNIADFCSRWGSRYSYMIVLDADSLMEGRTMMSMVDRMDADDQIGILQVPPTPVGRESLFARAQQFAAAAYGRVFVEGFAAWTGSDGNYWGHNAIIRVEPFLDHCDLPVLPGVAPLGGEILSHDFVEAALMLRAGWKIELATDLGGSYEECPPTLADYAVRDQRWCQGNLQHARLVISEGFHPLSRFHFSSGVMAYAASPIWIAFTLLCILGMAVERIRSVSQESIPIGGAMVLFALSMTLLLLPKVFALLAITFDSKLRRSFGGVIRLWAGGMAEILISILLSPIMAMFHTRFVLSALRGTSVKWMAQQRDEHGVRWSDAVKQFGLFSAVGTSLAIATWLAIPRMLIWFSPMLIGLVFSIPIAVAMGSRWWGHAFKRIGLLIIPEETTMPRVCEYQIESHRQSSSVSDHKHVSLFETVIRDPQFHLLHTHIQLATGGSVELPINQSKAIEAAYAASGPSGIPVAVRSDLLCDLKTLRSLHLESQR</sequence>
<keyword evidence="11 12" id="KW-0472">Membrane</keyword>
<evidence type="ECO:0000256" key="11">
    <source>
        <dbReference type="ARBA" id="ARBA00023136"/>
    </source>
</evidence>
<keyword evidence="9 12" id="KW-0812">Transmembrane</keyword>
<reference evidence="14 15" key="1">
    <citation type="submission" date="2019-02" db="EMBL/GenBank/DDBJ databases">
        <title>Deep-cultivation of Planctomycetes and their phenomic and genomic characterization uncovers novel biology.</title>
        <authorList>
            <person name="Wiegand S."/>
            <person name="Jogler M."/>
            <person name="Boedeker C."/>
            <person name="Pinto D."/>
            <person name="Vollmers J."/>
            <person name="Rivas-Marin E."/>
            <person name="Kohn T."/>
            <person name="Peeters S.H."/>
            <person name="Heuer A."/>
            <person name="Rast P."/>
            <person name="Oberbeckmann S."/>
            <person name="Bunk B."/>
            <person name="Jeske O."/>
            <person name="Meyerdierks A."/>
            <person name="Storesund J.E."/>
            <person name="Kallscheuer N."/>
            <person name="Luecker S."/>
            <person name="Lage O.M."/>
            <person name="Pohl T."/>
            <person name="Merkel B.J."/>
            <person name="Hornburger P."/>
            <person name="Mueller R.-W."/>
            <person name="Bruemmer F."/>
            <person name="Labrenz M."/>
            <person name="Spormann A.M."/>
            <person name="Op Den Camp H."/>
            <person name="Overmann J."/>
            <person name="Amann R."/>
            <person name="Jetten M.S.M."/>
            <person name="Mascher T."/>
            <person name="Medema M.H."/>
            <person name="Devos D.P."/>
            <person name="Kaster A.-K."/>
            <person name="Ovreas L."/>
            <person name="Rohde M."/>
            <person name="Galperin M.Y."/>
            <person name="Jogler C."/>
        </authorList>
    </citation>
    <scope>NUCLEOTIDE SEQUENCE [LARGE SCALE GENOMIC DNA]</scope>
    <source>
        <strain evidence="14 15">Poly51</strain>
    </source>
</reference>
<dbReference type="RefSeq" id="WP_186775288.1">
    <property type="nucleotide sequence ID" value="NZ_SJPW01000001.1"/>
</dbReference>